<feature type="transmembrane region" description="Helical" evidence="7">
    <location>
        <begin position="187"/>
        <end position="206"/>
    </location>
</feature>
<feature type="transmembrane region" description="Helical" evidence="7">
    <location>
        <begin position="58"/>
        <end position="80"/>
    </location>
</feature>
<keyword evidence="4" id="KW-0378">Hydrolase</keyword>
<dbReference type="InterPro" id="IPR000326">
    <property type="entry name" value="PAP2/HPO"/>
</dbReference>
<evidence type="ECO:0000313" key="10">
    <source>
        <dbReference type="Proteomes" id="UP000501690"/>
    </source>
</evidence>
<dbReference type="GO" id="GO:0046839">
    <property type="term" value="P:phospholipid dephosphorylation"/>
    <property type="evidence" value="ECO:0007669"/>
    <property type="project" value="TreeGrafter"/>
</dbReference>
<protein>
    <submittedName>
        <fullName evidence="9">Phosphatidate phosphatase</fullName>
    </submittedName>
</protein>
<accession>A0A4D6KMW1</accession>
<keyword evidence="10" id="KW-1185">Reference proteome</keyword>
<dbReference type="GO" id="GO:0016020">
    <property type="term" value="C:membrane"/>
    <property type="evidence" value="ECO:0007669"/>
    <property type="project" value="UniProtKB-SubCell"/>
</dbReference>
<reference evidence="9 10" key="1">
    <citation type="submission" date="2019-04" db="EMBL/GenBank/DDBJ databases">
        <title>An improved genome assembly and genetic linkage map for asparagus bean, Vigna unguiculata ssp. sesquipedialis.</title>
        <authorList>
            <person name="Xia Q."/>
            <person name="Zhang R."/>
            <person name="Dong Y."/>
        </authorList>
    </citation>
    <scope>NUCLEOTIDE SEQUENCE [LARGE SCALE GENOMIC DNA]</scope>
    <source>
        <tissue evidence="9">Leaf</tissue>
    </source>
</reference>
<dbReference type="Gramene" id="Vigun06g080800.2.v1.2">
    <property type="protein sequence ID" value="Vigun06g080800.2.v1.2"/>
    <property type="gene ID" value="Vigun06g080800.v1.2"/>
</dbReference>
<proteinExistence type="inferred from homology"/>
<dbReference type="EMBL" id="CP039345">
    <property type="protein sequence ID" value="QCD77833.1"/>
    <property type="molecule type" value="Genomic_DNA"/>
</dbReference>
<keyword evidence="5 7" id="KW-1133">Transmembrane helix</keyword>
<dbReference type="Proteomes" id="UP000501690">
    <property type="component" value="Linkage Group LG1"/>
</dbReference>
<keyword evidence="6 7" id="KW-0472">Membrane</keyword>
<evidence type="ECO:0000256" key="7">
    <source>
        <dbReference type="SAM" id="Phobius"/>
    </source>
</evidence>
<keyword evidence="3 7" id="KW-0812">Transmembrane</keyword>
<feature type="domain" description="Phosphatidic acid phosphatase type 2/haloperoxidase" evidence="8">
    <location>
        <begin position="92"/>
        <end position="233"/>
    </location>
</feature>
<evidence type="ECO:0000256" key="3">
    <source>
        <dbReference type="ARBA" id="ARBA00022692"/>
    </source>
</evidence>
<dbReference type="FunFam" id="1.20.144.10:FF:000001">
    <property type="entry name" value="Lipid phosphate phosphatase 2"/>
    <property type="match status" value="1"/>
</dbReference>
<dbReference type="GO" id="GO:0008195">
    <property type="term" value="F:phosphatidate phosphatase activity"/>
    <property type="evidence" value="ECO:0007669"/>
    <property type="project" value="TreeGrafter"/>
</dbReference>
<feature type="transmembrane region" description="Helical" evidence="7">
    <location>
        <begin position="18"/>
        <end position="38"/>
    </location>
</feature>
<evidence type="ECO:0000256" key="1">
    <source>
        <dbReference type="ARBA" id="ARBA00004141"/>
    </source>
</evidence>
<dbReference type="GO" id="GO:0006644">
    <property type="term" value="P:phospholipid metabolic process"/>
    <property type="evidence" value="ECO:0007669"/>
    <property type="project" value="InterPro"/>
</dbReference>
<feature type="transmembrane region" description="Helical" evidence="7">
    <location>
        <begin position="218"/>
        <end position="236"/>
    </location>
</feature>
<dbReference type="Gene3D" id="1.20.144.10">
    <property type="entry name" value="Phosphatidic acid phosphatase type 2/haloperoxidase"/>
    <property type="match status" value="1"/>
</dbReference>
<dbReference type="CDD" id="cd03390">
    <property type="entry name" value="PAP2_containing_1_like"/>
    <property type="match status" value="1"/>
</dbReference>
<evidence type="ECO:0000256" key="2">
    <source>
        <dbReference type="ARBA" id="ARBA00008816"/>
    </source>
</evidence>
<gene>
    <name evidence="9" type="ORF">DEO72_LG1g1461</name>
</gene>
<sequence>MTFQSPGSKLALTHKHDWLILVLLAIIDGLLNLVEPFHRYVGEHMMTNLMFPFKKDTIPMWGVPIVSIFVPIIIFIGFYCSRRDIYDLHHAILGLMFSSLITGVITDCIKDAVGRPRPNFFYRCFPDKIPVYDKDTGDVLCTGIKAVIKEGYKSFPSGHTSWSFAGLGFLSWYLSGKIRVFDRRGHIGKLCLVLLPLLIAALIGVTRVDDYWHHWTDVFVGGIIGLVVSSTCYLLLFPLPTLPHGWAPHAFFDMMGEDPSTAGQTPHQSKFDEVPLQLMESGRYM</sequence>
<evidence type="ECO:0000256" key="5">
    <source>
        <dbReference type="ARBA" id="ARBA00022989"/>
    </source>
</evidence>
<dbReference type="AlphaFoldDB" id="A0A4D6KMW1"/>
<evidence type="ECO:0000313" key="9">
    <source>
        <dbReference type="EMBL" id="QCD77833.1"/>
    </source>
</evidence>
<dbReference type="InterPro" id="IPR043216">
    <property type="entry name" value="PAP-like"/>
</dbReference>
<comment type="similarity">
    <text evidence="2">Belongs to the PA-phosphatase related phosphoesterase family.</text>
</comment>
<evidence type="ECO:0000256" key="6">
    <source>
        <dbReference type="ARBA" id="ARBA00023136"/>
    </source>
</evidence>
<evidence type="ECO:0000256" key="4">
    <source>
        <dbReference type="ARBA" id="ARBA00022801"/>
    </source>
</evidence>
<dbReference type="SUPFAM" id="SSF48317">
    <property type="entry name" value="Acid phosphatase/Vanadium-dependent haloperoxidase"/>
    <property type="match status" value="1"/>
</dbReference>
<dbReference type="Pfam" id="PF01569">
    <property type="entry name" value="PAP2"/>
    <property type="match status" value="1"/>
</dbReference>
<dbReference type="InterPro" id="IPR036938">
    <property type="entry name" value="PAP2/HPO_sf"/>
</dbReference>
<dbReference type="OrthoDB" id="10030083at2759"/>
<evidence type="ECO:0000259" key="8">
    <source>
        <dbReference type="SMART" id="SM00014"/>
    </source>
</evidence>
<dbReference type="SMART" id="SM00014">
    <property type="entry name" value="acidPPc"/>
    <property type="match status" value="1"/>
</dbReference>
<dbReference type="PANTHER" id="PTHR10165">
    <property type="entry name" value="LIPID PHOSPHATE PHOSPHATASE"/>
    <property type="match status" value="1"/>
</dbReference>
<dbReference type="PANTHER" id="PTHR10165:SF91">
    <property type="entry name" value="LIPID PHOSPHATE PHOSPHATASE-LIKE PROTEIN"/>
    <property type="match status" value="1"/>
</dbReference>
<name>A0A4D6KMW1_VIGUN</name>
<organism evidence="9 10">
    <name type="scientific">Vigna unguiculata</name>
    <name type="common">Cowpea</name>
    <dbReference type="NCBI Taxonomy" id="3917"/>
    <lineage>
        <taxon>Eukaryota</taxon>
        <taxon>Viridiplantae</taxon>
        <taxon>Streptophyta</taxon>
        <taxon>Embryophyta</taxon>
        <taxon>Tracheophyta</taxon>
        <taxon>Spermatophyta</taxon>
        <taxon>Magnoliopsida</taxon>
        <taxon>eudicotyledons</taxon>
        <taxon>Gunneridae</taxon>
        <taxon>Pentapetalae</taxon>
        <taxon>rosids</taxon>
        <taxon>fabids</taxon>
        <taxon>Fabales</taxon>
        <taxon>Fabaceae</taxon>
        <taxon>Papilionoideae</taxon>
        <taxon>50 kb inversion clade</taxon>
        <taxon>NPAAA clade</taxon>
        <taxon>indigoferoid/millettioid clade</taxon>
        <taxon>Phaseoleae</taxon>
        <taxon>Vigna</taxon>
    </lineage>
</organism>
<comment type="subcellular location">
    <subcellularLocation>
        <location evidence="1">Membrane</location>
        <topology evidence="1">Multi-pass membrane protein</topology>
    </subcellularLocation>
</comment>